<evidence type="ECO:0000313" key="2">
    <source>
        <dbReference type="EMBL" id="SIS47543.1"/>
    </source>
</evidence>
<organism evidence="2 3">
    <name type="scientific">Corynebacterium appendicis CIP 107643</name>
    <dbReference type="NCBI Taxonomy" id="1161099"/>
    <lineage>
        <taxon>Bacteria</taxon>
        <taxon>Bacillati</taxon>
        <taxon>Actinomycetota</taxon>
        <taxon>Actinomycetes</taxon>
        <taxon>Mycobacteriales</taxon>
        <taxon>Corynebacteriaceae</taxon>
        <taxon>Corynebacterium</taxon>
    </lineage>
</organism>
<dbReference type="InterPro" id="IPR010985">
    <property type="entry name" value="Ribbon_hlx_hlx"/>
</dbReference>
<evidence type="ECO:0000313" key="3">
    <source>
        <dbReference type="Proteomes" id="UP000186292"/>
    </source>
</evidence>
<dbReference type="SUPFAM" id="SSF47598">
    <property type="entry name" value="Ribbon-helix-helix"/>
    <property type="match status" value="1"/>
</dbReference>
<dbReference type="Gene3D" id="1.10.1220.10">
    <property type="entry name" value="Met repressor-like"/>
    <property type="match status" value="1"/>
</dbReference>
<dbReference type="STRING" id="1161099.SAMN05444817_10657"/>
<protein>
    <submittedName>
        <fullName evidence="2">Ribbon-helix-helix protein, copG family</fullName>
    </submittedName>
</protein>
<dbReference type="GO" id="GO:0006355">
    <property type="term" value="P:regulation of DNA-templated transcription"/>
    <property type="evidence" value="ECO:0007669"/>
    <property type="project" value="InterPro"/>
</dbReference>
<dbReference type="EMBL" id="FTOF01000006">
    <property type="protein sequence ID" value="SIS47543.1"/>
    <property type="molecule type" value="Genomic_DNA"/>
</dbReference>
<dbReference type="Pfam" id="PF01402">
    <property type="entry name" value="RHH_1"/>
    <property type="match status" value="1"/>
</dbReference>
<dbReference type="InterPro" id="IPR013321">
    <property type="entry name" value="Arc_rbn_hlx_hlx"/>
</dbReference>
<sequence length="76" mass="9058">MAEQTTIKVPVDLRDEIKVIAQQRGESMPSIIEEMLELYREEMRMRRLENQVQATPPEQIESYIAETAEWDKAYDW</sequence>
<accession>A0A1N7JDW2</accession>
<dbReference type="Proteomes" id="UP000186292">
    <property type="component" value="Unassembled WGS sequence"/>
</dbReference>
<feature type="domain" description="Ribbon-helix-helix protein CopG" evidence="1">
    <location>
        <begin position="4"/>
        <end position="41"/>
    </location>
</feature>
<dbReference type="RefSeq" id="WP_143313878.1">
    <property type="nucleotide sequence ID" value="NZ_CP046976.1"/>
</dbReference>
<dbReference type="InterPro" id="IPR002145">
    <property type="entry name" value="CopG"/>
</dbReference>
<reference evidence="3" key="1">
    <citation type="submission" date="2017-01" db="EMBL/GenBank/DDBJ databases">
        <authorList>
            <person name="Varghese N."/>
            <person name="Submissions S."/>
        </authorList>
    </citation>
    <scope>NUCLEOTIDE SEQUENCE [LARGE SCALE GENOMIC DNA]</scope>
    <source>
        <strain evidence="3">DSM 44531</strain>
    </source>
</reference>
<name>A0A1N7JDW2_9CORY</name>
<evidence type="ECO:0000259" key="1">
    <source>
        <dbReference type="Pfam" id="PF01402"/>
    </source>
</evidence>
<gene>
    <name evidence="2" type="ORF">SAMN05444817_10657</name>
</gene>
<dbReference type="OrthoDB" id="5195446at2"/>
<proteinExistence type="predicted"/>
<dbReference type="AlphaFoldDB" id="A0A1N7JDW2"/>
<keyword evidence="3" id="KW-1185">Reference proteome</keyword>